<dbReference type="PANTHER" id="PTHR11863">
    <property type="entry name" value="STEROL DESATURASE"/>
    <property type="match status" value="1"/>
</dbReference>
<name>A0AAV2D2A6_9ROSI</name>
<organism evidence="8 9">
    <name type="scientific">Linum trigynum</name>
    <dbReference type="NCBI Taxonomy" id="586398"/>
    <lineage>
        <taxon>Eukaryota</taxon>
        <taxon>Viridiplantae</taxon>
        <taxon>Streptophyta</taxon>
        <taxon>Embryophyta</taxon>
        <taxon>Tracheophyta</taxon>
        <taxon>Spermatophyta</taxon>
        <taxon>Magnoliopsida</taxon>
        <taxon>eudicotyledons</taxon>
        <taxon>Gunneridae</taxon>
        <taxon>Pentapetalae</taxon>
        <taxon>rosids</taxon>
        <taxon>fabids</taxon>
        <taxon>Malpighiales</taxon>
        <taxon>Linaceae</taxon>
        <taxon>Linum</taxon>
    </lineage>
</organism>
<dbReference type="EMBL" id="OZ034814">
    <property type="protein sequence ID" value="CAL1363332.1"/>
    <property type="molecule type" value="Genomic_DNA"/>
</dbReference>
<evidence type="ECO:0000256" key="4">
    <source>
        <dbReference type="ARBA" id="ARBA00022989"/>
    </source>
</evidence>
<dbReference type="GO" id="GO:0016491">
    <property type="term" value="F:oxidoreductase activity"/>
    <property type="evidence" value="ECO:0007669"/>
    <property type="project" value="InterPro"/>
</dbReference>
<feature type="transmembrane region" description="Helical" evidence="6">
    <location>
        <begin position="20"/>
        <end position="38"/>
    </location>
</feature>
<dbReference type="Pfam" id="PF04116">
    <property type="entry name" value="FA_hydroxylase"/>
    <property type="match status" value="1"/>
</dbReference>
<evidence type="ECO:0000313" key="9">
    <source>
        <dbReference type="Proteomes" id="UP001497516"/>
    </source>
</evidence>
<evidence type="ECO:0000256" key="2">
    <source>
        <dbReference type="ARBA" id="ARBA00009324"/>
    </source>
</evidence>
<dbReference type="InterPro" id="IPR050307">
    <property type="entry name" value="Sterol_Desaturase_Related"/>
</dbReference>
<gene>
    <name evidence="8" type="ORF">LTRI10_LOCUS9874</name>
</gene>
<sequence length="267" mass="30575">MAFWEGYVSDETMVTFAPIVVYWLYAGFYQIVLPSNFVSKYRLHTREEEETKNVVPMSTVAKGVLFHQFLQITAAHLWFSLTSTRPGVASETATIQPSIPIQILQIVVAMFVIDTWQYFGHRYMHENKFFYRHVHSLHHKLVVPYAIGALYHHWVQALLLDTGGGVLAFMVSGMTPRTGAVFFCFVTVKAVDDHCGVWFPRANVFHLLFANNSAYHDVHHQPGGGKYNFSQPFFPVWDKLLGTHMPFVVLKRFGGGYEARMMMMKDG</sequence>
<dbReference type="AlphaFoldDB" id="A0AAV2D2A6"/>
<dbReference type="Proteomes" id="UP001497516">
    <property type="component" value="Chromosome 10"/>
</dbReference>
<proteinExistence type="inferred from homology"/>
<accession>A0AAV2D2A6</accession>
<comment type="subcellular location">
    <subcellularLocation>
        <location evidence="1">Membrane</location>
    </subcellularLocation>
</comment>
<dbReference type="GO" id="GO:0005506">
    <property type="term" value="F:iron ion binding"/>
    <property type="evidence" value="ECO:0007669"/>
    <property type="project" value="InterPro"/>
</dbReference>
<protein>
    <recommendedName>
        <fullName evidence="7">Fatty acid hydroxylase domain-containing protein</fullName>
    </recommendedName>
</protein>
<feature type="domain" description="Fatty acid hydroxylase" evidence="7">
    <location>
        <begin position="107"/>
        <end position="243"/>
    </location>
</feature>
<dbReference type="InterPro" id="IPR006694">
    <property type="entry name" value="Fatty_acid_hydroxylase"/>
</dbReference>
<evidence type="ECO:0000256" key="6">
    <source>
        <dbReference type="SAM" id="Phobius"/>
    </source>
</evidence>
<evidence type="ECO:0000256" key="5">
    <source>
        <dbReference type="ARBA" id="ARBA00023136"/>
    </source>
</evidence>
<comment type="similarity">
    <text evidence="2">Belongs to the sterol desaturase family.</text>
</comment>
<evidence type="ECO:0000256" key="1">
    <source>
        <dbReference type="ARBA" id="ARBA00004370"/>
    </source>
</evidence>
<keyword evidence="5 6" id="KW-0472">Membrane</keyword>
<dbReference type="GO" id="GO:0016020">
    <property type="term" value="C:membrane"/>
    <property type="evidence" value="ECO:0007669"/>
    <property type="project" value="UniProtKB-SubCell"/>
</dbReference>
<reference evidence="8 9" key="1">
    <citation type="submission" date="2024-04" db="EMBL/GenBank/DDBJ databases">
        <authorList>
            <person name="Fracassetti M."/>
        </authorList>
    </citation>
    <scope>NUCLEOTIDE SEQUENCE [LARGE SCALE GENOMIC DNA]</scope>
</reference>
<evidence type="ECO:0000313" key="8">
    <source>
        <dbReference type="EMBL" id="CAL1363332.1"/>
    </source>
</evidence>
<keyword evidence="3 6" id="KW-0812">Transmembrane</keyword>
<keyword evidence="4 6" id="KW-1133">Transmembrane helix</keyword>
<keyword evidence="9" id="KW-1185">Reference proteome</keyword>
<dbReference type="GO" id="GO:0008610">
    <property type="term" value="P:lipid biosynthetic process"/>
    <property type="evidence" value="ECO:0007669"/>
    <property type="project" value="InterPro"/>
</dbReference>
<evidence type="ECO:0000256" key="3">
    <source>
        <dbReference type="ARBA" id="ARBA00022692"/>
    </source>
</evidence>
<evidence type="ECO:0000259" key="7">
    <source>
        <dbReference type="Pfam" id="PF04116"/>
    </source>
</evidence>